<dbReference type="OrthoDB" id="1937685at2759"/>
<sequence length="134" mass="14633">MDSPSSFAAFVGTISVHSVVKNDLNAVHCQDGGYKQVRVSDFQHRQPKCGYGPSFPESRINNSGSYYAVDGARITQPDLYISSNLAVHGIEKILYTVSGDGHDQLTTPFQPKPEGEPIASSALSRFLVLSWFLL</sequence>
<keyword evidence="2" id="KW-1185">Reference proteome</keyword>
<accession>A0A8K0HE67</accession>
<dbReference type="EMBL" id="VOIH02000003">
    <property type="protein sequence ID" value="KAF3450179.1"/>
    <property type="molecule type" value="Genomic_DNA"/>
</dbReference>
<evidence type="ECO:0000313" key="2">
    <source>
        <dbReference type="Proteomes" id="UP000796880"/>
    </source>
</evidence>
<comment type="caution">
    <text evidence="1">The sequence shown here is derived from an EMBL/GenBank/DDBJ whole genome shotgun (WGS) entry which is preliminary data.</text>
</comment>
<evidence type="ECO:0000313" key="1">
    <source>
        <dbReference type="EMBL" id="KAF3450179.1"/>
    </source>
</evidence>
<gene>
    <name evidence="1" type="ORF">FNV43_RR06259</name>
</gene>
<reference evidence="1" key="1">
    <citation type="submission" date="2020-03" db="EMBL/GenBank/DDBJ databases">
        <title>A high-quality chromosome-level genome assembly of a woody plant with both climbing and erect habits, Rhamnella rubrinervis.</title>
        <authorList>
            <person name="Lu Z."/>
            <person name="Yang Y."/>
            <person name="Zhu X."/>
            <person name="Sun Y."/>
        </authorList>
    </citation>
    <scope>NUCLEOTIDE SEQUENCE</scope>
    <source>
        <strain evidence="1">BYM</strain>
        <tissue evidence="1">Leaf</tissue>
    </source>
</reference>
<proteinExistence type="predicted"/>
<protein>
    <submittedName>
        <fullName evidence="1">Uncharacterized protein</fullName>
    </submittedName>
</protein>
<organism evidence="1 2">
    <name type="scientific">Rhamnella rubrinervis</name>
    <dbReference type="NCBI Taxonomy" id="2594499"/>
    <lineage>
        <taxon>Eukaryota</taxon>
        <taxon>Viridiplantae</taxon>
        <taxon>Streptophyta</taxon>
        <taxon>Embryophyta</taxon>
        <taxon>Tracheophyta</taxon>
        <taxon>Spermatophyta</taxon>
        <taxon>Magnoliopsida</taxon>
        <taxon>eudicotyledons</taxon>
        <taxon>Gunneridae</taxon>
        <taxon>Pentapetalae</taxon>
        <taxon>rosids</taxon>
        <taxon>fabids</taxon>
        <taxon>Rosales</taxon>
        <taxon>Rhamnaceae</taxon>
        <taxon>rhamnoid group</taxon>
        <taxon>Rhamneae</taxon>
        <taxon>Rhamnella</taxon>
    </lineage>
</organism>
<dbReference type="Proteomes" id="UP000796880">
    <property type="component" value="Unassembled WGS sequence"/>
</dbReference>
<dbReference type="AlphaFoldDB" id="A0A8K0HE67"/>
<name>A0A8K0HE67_9ROSA</name>